<comment type="caution">
    <text evidence="3">The sequence shown here is derived from an EMBL/GenBank/DDBJ whole genome shotgun (WGS) entry which is preliminary data.</text>
</comment>
<dbReference type="GO" id="GO:0009307">
    <property type="term" value="P:DNA restriction-modification system"/>
    <property type="evidence" value="ECO:0007669"/>
    <property type="project" value="UniProtKB-UniRule"/>
</dbReference>
<evidence type="ECO:0000259" key="2">
    <source>
        <dbReference type="Pfam" id="PF04556"/>
    </source>
</evidence>
<gene>
    <name evidence="3" type="ORF">GHI93_10580</name>
</gene>
<organism evidence="3 4">
    <name type="scientific">Lactococcus hircilactis</name>
    <dbReference type="NCBI Taxonomy" id="1494462"/>
    <lineage>
        <taxon>Bacteria</taxon>
        <taxon>Bacillati</taxon>
        <taxon>Bacillota</taxon>
        <taxon>Bacilli</taxon>
        <taxon>Lactobacillales</taxon>
        <taxon>Streptococcaceae</taxon>
        <taxon>Lactococcus</taxon>
    </lineage>
</organism>
<comment type="function">
    <text evidence="1">A P subtype restriction enzyme that recognizes the double-stranded unmethylated sequence 5'-GATC-3'.</text>
</comment>
<dbReference type="PIRSF" id="PIRSF016080">
    <property type="entry name" value="Restrict_endonuc_II_DpmII"/>
    <property type="match status" value="1"/>
</dbReference>
<dbReference type="Pfam" id="PF04556">
    <property type="entry name" value="DpnII"/>
    <property type="match status" value="1"/>
</dbReference>
<protein>
    <recommendedName>
        <fullName evidence="1">Type-2 restriction enzyme</fullName>
        <ecNumber evidence="1">3.1.21.4</ecNumber>
    </recommendedName>
</protein>
<reference evidence="3 4" key="1">
    <citation type="submission" date="2019-10" db="EMBL/GenBank/DDBJ databases">
        <authorList>
            <person name="Dong K."/>
        </authorList>
    </citation>
    <scope>NUCLEOTIDE SEQUENCE [LARGE SCALE GENOMIC DNA]</scope>
    <source>
        <strain evidence="3 4">DSM 28960</strain>
    </source>
</reference>
<evidence type="ECO:0000256" key="1">
    <source>
        <dbReference type="PIRNR" id="PIRNR016080"/>
    </source>
</evidence>
<keyword evidence="1 3" id="KW-0255">Endonuclease</keyword>
<dbReference type="OrthoDB" id="9771872at2"/>
<comment type="catalytic activity">
    <reaction evidence="1">
        <text>Endonucleolytic cleavage of DNA to give specific double-stranded fragments with terminal 5'-phosphates.</text>
        <dbReference type="EC" id="3.1.21.4"/>
    </reaction>
</comment>
<feature type="domain" description="Restriction endonuclease type II DpnII-like" evidence="2">
    <location>
        <begin position="18"/>
        <end position="298"/>
    </location>
</feature>
<dbReference type="RefSeq" id="WP_153497010.1">
    <property type="nucleotide sequence ID" value="NZ_CBCRWP010000024.1"/>
</dbReference>
<dbReference type="GO" id="GO:0009036">
    <property type="term" value="F:type II site-specific deoxyribonuclease activity"/>
    <property type="evidence" value="ECO:0007669"/>
    <property type="project" value="UniProtKB-UniRule"/>
</dbReference>
<dbReference type="GO" id="GO:0003677">
    <property type="term" value="F:DNA binding"/>
    <property type="evidence" value="ECO:0007669"/>
    <property type="project" value="UniProtKB-UniRule"/>
</dbReference>
<evidence type="ECO:0000313" key="4">
    <source>
        <dbReference type="Proteomes" id="UP000439550"/>
    </source>
</evidence>
<dbReference type="EMBL" id="WITJ01000017">
    <property type="protein sequence ID" value="MQW40365.1"/>
    <property type="molecule type" value="Genomic_DNA"/>
</dbReference>
<accession>A0A7X1ZC38</accession>
<keyword evidence="1" id="KW-0680">Restriction system</keyword>
<evidence type="ECO:0000313" key="3">
    <source>
        <dbReference type="EMBL" id="MQW40365.1"/>
    </source>
</evidence>
<dbReference type="EC" id="3.1.21.4" evidence="1"/>
<keyword evidence="1" id="KW-0540">Nuclease</keyword>
<dbReference type="InterPro" id="IPR007637">
    <property type="entry name" value="Restrct_endonuc_II_DpnII-like"/>
</dbReference>
<sequence length="311" mass="36248">MEFSYDNYIKASPDERLNLFMSTLAITNRTPEYYINWEKVIRGTKKFELELNTLNYLIGKSDIYNESFNLFTKQPELIKTIPSLIASRDIVLDILSLDENYNMEFQQLDFKNINTENIKKYVDFCEDSGLLSFLKNNANRSLVDYVYGIEAGLDSNGRKNRSGTIMESILSKNVDKLCAQLDLEHKSQATASYIKKKWGITVPVDKSERRFDEVIYDYRSNNIWIIETNYYGGGGSKLKSVSGEFINLNNFINKSEQNIFFIWITDGKGWNTAKKPLSEAFEQIDYIFNLEMLKEDFLVNLFNIKKTNYKK</sequence>
<dbReference type="InterPro" id="IPR021191">
    <property type="entry name" value="Restrct_endonuc_II_DpnII"/>
</dbReference>
<keyword evidence="4" id="KW-1185">Reference proteome</keyword>
<dbReference type="AlphaFoldDB" id="A0A7X1ZC38"/>
<dbReference type="Proteomes" id="UP000439550">
    <property type="component" value="Unassembled WGS sequence"/>
</dbReference>
<comment type="similarity">
    <text evidence="1">Belongs to the DpnII type II restriction endonuclease family.</text>
</comment>
<name>A0A7X1ZC38_9LACT</name>
<proteinExistence type="inferred from homology"/>
<keyword evidence="1" id="KW-0378">Hydrolase</keyword>